<dbReference type="Pfam" id="PF06472">
    <property type="entry name" value="ABC_membrane_2"/>
    <property type="match status" value="1"/>
</dbReference>
<dbReference type="GO" id="GO:0140359">
    <property type="term" value="F:ABC-type transporter activity"/>
    <property type="evidence" value="ECO:0007669"/>
    <property type="project" value="InterPro"/>
</dbReference>
<dbReference type="GO" id="GO:0005524">
    <property type="term" value="F:ATP binding"/>
    <property type="evidence" value="ECO:0007669"/>
    <property type="project" value="InterPro"/>
</dbReference>
<dbReference type="InterPro" id="IPR011527">
    <property type="entry name" value="ABC1_TM_dom"/>
</dbReference>
<keyword evidence="2 5" id="KW-0812">Transmembrane</keyword>
<dbReference type="GO" id="GO:0042760">
    <property type="term" value="P:very long-chain fatty acid catabolic process"/>
    <property type="evidence" value="ECO:0007669"/>
    <property type="project" value="TreeGrafter"/>
</dbReference>
<sequence>MSRRIKILFVSSSFTLFIYLLRRYRRYLLRKIRQTSVTQESLINIPSSSLSSSGISVNKRFLNQLLVIIRIFNPRFGSDAFFLLITHVTTLISRTFLSIYIARLEGAIVKSLVQRNLRDFIRTICIFLTVAVPSSFINSLIRYTESKLANNNIGFIVAIHIDDCY</sequence>
<dbReference type="GO" id="GO:0007031">
    <property type="term" value="P:peroxisome organization"/>
    <property type="evidence" value="ECO:0007669"/>
    <property type="project" value="TreeGrafter"/>
</dbReference>
<evidence type="ECO:0000256" key="4">
    <source>
        <dbReference type="ARBA" id="ARBA00023136"/>
    </source>
</evidence>
<organism evidence="7 8">
    <name type="scientific">Adineta steineri</name>
    <dbReference type="NCBI Taxonomy" id="433720"/>
    <lineage>
        <taxon>Eukaryota</taxon>
        <taxon>Metazoa</taxon>
        <taxon>Spiralia</taxon>
        <taxon>Gnathifera</taxon>
        <taxon>Rotifera</taxon>
        <taxon>Eurotatoria</taxon>
        <taxon>Bdelloidea</taxon>
        <taxon>Adinetida</taxon>
        <taxon>Adinetidae</taxon>
        <taxon>Adineta</taxon>
    </lineage>
</organism>
<keyword evidence="1" id="KW-0813">Transport</keyword>
<feature type="transmembrane region" description="Helical" evidence="5">
    <location>
        <begin position="6"/>
        <end position="24"/>
    </location>
</feature>
<gene>
    <name evidence="7" type="ORF">IZO911_LOCUS12334</name>
</gene>
<dbReference type="GO" id="GO:0005324">
    <property type="term" value="F:long-chain fatty acid transmembrane transporter activity"/>
    <property type="evidence" value="ECO:0007669"/>
    <property type="project" value="TreeGrafter"/>
</dbReference>
<evidence type="ECO:0000256" key="2">
    <source>
        <dbReference type="ARBA" id="ARBA00022692"/>
    </source>
</evidence>
<proteinExistence type="predicted"/>
<dbReference type="PANTHER" id="PTHR11384:SF67">
    <property type="entry name" value="ATP-BINDING CASSETTE SUB-FAMILY D MEMBER 1"/>
    <property type="match status" value="1"/>
</dbReference>
<name>A0A813ZS85_9BILA</name>
<feature type="domain" description="ABC transmembrane type-1" evidence="6">
    <location>
        <begin position="69"/>
        <end position="149"/>
    </location>
</feature>
<evidence type="ECO:0000313" key="8">
    <source>
        <dbReference type="Proteomes" id="UP000663860"/>
    </source>
</evidence>
<evidence type="ECO:0000256" key="1">
    <source>
        <dbReference type="ARBA" id="ARBA00022448"/>
    </source>
</evidence>
<evidence type="ECO:0000313" key="7">
    <source>
        <dbReference type="EMBL" id="CAF0902567.1"/>
    </source>
</evidence>
<reference evidence="7" key="1">
    <citation type="submission" date="2021-02" db="EMBL/GenBank/DDBJ databases">
        <authorList>
            <person name="Nowell W R."/>
        </authorList>
    </citation>
    <scope>NUCLEOTIDE SEQUENCE</scope>
</reference>
<feature type="transmembrane region" description="Helical" evidence="5">
    <location>
        <begin position="121"/>
        <end position="141"/>
    </location>
</feature>
<evidence type="ECO:0000259" key="6">
    <source>
        <dbReference type="Pfam" id="PF06472"/>
    </source>
</evidence>
<dbReference type="GO" id="GO:0005778">
    <property type="term" value="C:peroxisomal membrane"/>
    <property type="evidence" value="ECO:0007669"/>
    <property type="project" value="TreeGrafter"/>
</dbReference>
<dbReference type="InterPro" id="IPR050835">
    <property type="entry name" value="ABC_transporter_sub-D"/>
</dbReference>
<dbReference type="GO" id="GO:0015910">
    <property type="term" value="P:long-chain fatty acid import into peroxisome"/>
    <property type="evidence" value="ECO:0007669"/>
    <property type="project" value="TreeGrafter"/>
</dbReference>
<evidence type="ECO:0000256" key="3">
    <source>
        <dbReference type="ARBA" id="ARBA00022989"/>
    </source>
</evidence>
<dbReference type="Proteomes" id="UP000663860">
    <property type="component" value="Unassembled WGS sequence"/>
</dbReference>
<dbReference type="PANTHER" id="PTHR11384">
    <property type="entry name" value="ATP-BINDING CASSETTE, SUB-FAMILY D MEMBER"/>
    <property type="match status" value="1"/>
</dbReference>
<evidence type="ECO:0000256" key="5">
    <source>
        <dbReference type="SAM" id="Phobius"/>
    </source>
</evidence>
<accession>A0A813ZS85</accession>
<dbReference type="AlphaFoldDB" id="A0A813ZS85"/>
<dbReference type="EMBL" id="CAJNOE010000095">
    <property type="protein sequence ID" value="CAF0902567.1"/>
    <property type="molecule type" value="Genomic_DNA"/>
</dbReference>
<comment type="caution">
    <text evidence="7">The sequence shown here is derived from an EMBL/GenBank/DDBJ whole genome shotgun (WGS) entry which is preliminary data.</text>
</comment>
<keyword evidence="4 5" id="KW-0472">Membrane</keyword>
<dbReference type="GO" id="GO:0006635">
    <property type="term" value="P:fatty acid beta-oxidation"/>
    <property type="evidence" value="ECO:0007669"/>
    <property type="project" value="TreeGrafter"/>
</dbReference>
<keyword evidence="3 5" id="KW-1133">Transmembrane helix</keyword>
<protein>
    <recommendedName>
        <fullName evidence="6">ABC transmembrane type-1 domain-containing protein</fullName>
    </recommendedName>
</protein>
<feature type="transmembrane region" description="Helical" evidence="5">
    <location>
        <begin position="80"/>
        <end position="101"/>
    </location>
</feature>